<keyword evidence="2" id="KW-1185">Reference proteome</keyword>
<evidence type="ECO:0000313" key="1">
    <source>
        <dbReference type="EnsemblPlants" id="AUR62026292-RA:cds"/>
    </source>
</evidence>
<dbReference type="AlphaFoldDB" id="A0A803MB25"/>
<evidence type="ECO:0000313" key="2">
    <source>
        <dbReference type="Proteomes" id="UP000596660"/>
    </source>
</evidence>
<dbReference type="Proteomes" id="UP000596660">
    <property type="component" value="Unplaced"/>
</dbReference>
<proteinExistence type="predicted"/>
<organism evidence="1 2">
    <name type="scientific">Chenopodium quinoa</name>
    <name type="common">Quinoa</name>
    <dbReference type="NCBI Taxonomy" id="63459"/>
    <lineage>
        <taxon>Eukaryota</taxon>
        <taxon>Viridiplantae</taxon>
        <taxon>Streptophyta</taxon>
        <taxon>Embryophyta</taxon>
        <taxon>Tracheophyta</taxon>
        <taxon>Spermatophyta</taxon>
        <taxon>Magnoliopsida</taxon>
        <taxon>eudicotyledons</taxon>
        <taxon>Gunneridae</taxon>
        <taxon>Pentapetalae</taxon>
        <taxon>Caryophyllales</taxon>
        <taxon>Chenopodiaceae</taxon>
        <taxon>Chenopodioideae</taxon>
        <taxon>Atripliceae</taxon>
        <taxon>Chenopodium</taxon>
    </lineage>
</organism>
<dbReference type="Gramene" id="AUR62026292-RA">
    <property type="protein sequence ID" value="AUR62026292-RA:cds"/>
    <property type="gene ID" value="AUR62026292"/>
</dbReference>
<sequence length="72" mass="7795">MRGLATFASTSGLVANGGKSNVYFCNVDQDEREGIKNISGFQEAWGRLRTKDKLKLYGVVDDDSCPLCGTCS</sequence>
<dbReference type="EnsemblPlants" id="AUR62026292-RA">
    <property type="protein sequence ID" value="AUR62026292-RA:cds"/>
    <property type="gene ID" value="AUR62026292"/>
</dbReference>
<reference evidence="1" key="1">
    <citation type="journal article" date="2017" name="Nature">
        <title>The genome of Chenopodium quinoa.</title>
        <authorList>
            <person name="Jarvis D.E."/>
            <person name="Ho Y.S."/>
            <person name="Lightfoot D.J."/>
            <person name="Schmoeckel S.M."/>
            <person name="Li B."/>
            <person name="Borm T.J.A."/>
            <person name="Ohyanagi H."/>
            <person name="Mineta K."/>
            <person name="Michell C.T."/>
            <person name="Saber N."/>
            <person name="Kharbatia N.M."/>
            <person name="Rupper R.R."/>
            <person name="Sharp A.R."/>
            <person name="Dally N."/>
            <person name="Boughton B.A."/>
            <person name="Woo Y.H."/>
            <person name="Gao G."/>
            <person name="Schijlen E.G.W.M."/>
            <person name="Guo X."/>
            <person name="Momin A.A."/>
            <person name="Negrao S."/>
            <person name="Al-Babili S."/>
            <person name="Gehring C."/>
            <person name="Roessner U."/>
            <person name="Jung C."/>
            <person name="Murphy K."/>
            <person name="Arold S.T."/>
            <person name="Gojobori T."/>
            <person name="van der Linden C.G."/>
            <person name="van Loo E.N."/>
            <person name="Jellen E.N."/>
            <person name="Maughan P.J."/>
            <person name="Tester M."/>
        </authorList>
    </citation>
    <scope>NUCLEOTIDE SEQUENCE [LARGE SCALE GENOMIC DNA]</scope>
    <source>
        <strain evidence="1">cv. PI 614886</strain>
    </source>
</reference>
<accession>A0A803MB25</accession>
<reference evidence="1" key="2">
    <citation type="submission" date="2021-03" db="UniProtKB">
        <authorList>
            <consortium name="EnsemblPlants"/>
        </authorList>
    </citation>
    <scope>IDENTIFICATION</scope>
</reference>
<protein>
    <submittedName>
        <fullName evidence="1">Uncharacterized protein</fullName>
    </submittedName>
</protein>
<name>A0A803MB25_CHEQI</name>